<gene>
    <name evidence="3" type="ORF">DWY69_12830</name>
    <name evidence="2" type="ORF">DXC51_13145</name>
</gene>
<dbReference type="AlphaFoldDB" id="A0A3E3I3Z5"/>
<evidence type="ECO:0000313" key="4">
    <source>
        <dbReference type="Proteomes" id="UP000260812"/>
    </source>
</evidence>
<dbReference type="Pfam" id="PF03417">
    <property type="entry name" value="AAT"/>
    <property type="match status" value="1"/>
</dbReference>
<protein>
    <submittedName>
        <fullName evidence="2">Acyl-CoA--6-aminopenicillanic acid acyl-transferase</fullName>
    </submittedName>
</protein>
<sequence length="372" mass="42295">MKHSMEKQKVSYYELEGTYREIGRQIAGQEDTGKWYIPAPEYFTREALEEALGLYDMYCPGIREELEGFSEAAGIPVKDIAYTWMTMLVPRCSGLILTGKKTLDGHPKIARNYEFTIEDEDLKLCRTAPAGKYAHIAGTIVEFGRCEGINEKGLAVSMSSCGFPVSNMPGMRAPKIKGLQFWAVIRSLLENCADAQEALEKVMQMPIAYNINLYLADPSGTGILFETMDGEKAYEQISPNEGPQYLCGTNHIVIEQLKHLEPAGMNNSIVRYDRLKKFAEEKERYSEEEIRKFMLAEYPEGMTAHYYKDGFGTIKTVILDPVEKRYSICWLGQEENGWKDYLVDEKKGACVEELLYRNEDGNPEFFAFRPIG</sequence>
<dbReference type="EMBL" id="QVLV01000008">
    <property type="protein sequence ID" value="RGE59747.1"/>
    <property type="molecule type" value="Genomic_DNA"/>
</dbReference>
<comment type="caution">
    <text evidence="2">The sequence shown here is derived from an EMBL/GenBank/DDBJ whole genome shotgun (WGS) entry which is preliminary data.</text>
</comment>
<dbReference type="PANTHER" id="PTHR34180:SF1">
    <property type="entry name" value="BETA-ALANYL-DOPAMINE_CARCININE HYDROLASE"/>
    <property type="match status" value="1"/>
</dbReference>
<reference evidence="2 5" key="1">
    <citation type="submission" date="2018-08" db="EMBL/GenBank/DDBJ databases">
        <title>A genome reference for cultivated species of the human gut microbiota.</title>
        <authorList>
            <person name="Zou Y."/>
            <person name="Xue W."/>
            <person name="Luo G."/>
        </authorList>
    </citation>
    <scope>NUCLEOTIDE SEQUENCE [LARGE SCALE GENOMIC DNA]</scope>
    <source>
        <strain evidence="3 5">AF26-4BH</strain>
        <strain evidence="2">TF05-5AC</strain>
    </source>
</reference>
<dbReference type="InterPro" id="IPR047801">
    <property type="entry name" value="Peptidase_C45"/>
</dbReference>
<keyword evidence="2" id="KW-0808">Transferase</keyword>
<dbReference type="InterPro" id="IPR005079">
    <property type="entry name" value="Peptidase_C45_hydrolase"/>
</dbReference>
<dbReference type="CDD" id="cd01935">
    <property type="entry name" value="Ntn_CGH_like"/>
    <property type="match status" value="1"/>
</dbReference>
<proteinExistence type="predicted"/>
<dbReference type="NCBIfam" id="NF040521">
    <property type="entry name" value="C45_proenzyme"/>
    <property type="match status" value="1"/>
</dbReference>
<feature type="domain" description="Peptidase C45 hydrolase" evidence="1">
    <location>
        <begin position="108"/>
        <end position="330"/>
    </location>
</feature>
<evidence type="ECO:0000313" key="2">
    <source>
        <dbReference type="EMBL" id="RGE59747.1"/>
    </source>
</evidence>
<evidence type="ECO:0000259" key="1">
    <source>
        <dbReference type="Pfam" id="PF03417"/>
    </source>
</evidence>
<accession>A0A3E3I3Z5</accession>
<organism evidence="2 4">
    <name type="scientific">Eisenbergiella massiliensis</name>
    <dbReference type="NCBI Taxonomy" id="1720294"/>
    <lineage>
        <taxon>Bacteria</taxon>
        <taxon>Bacillati</taxon>
        <taxon>Bacillota</taxon>
        <taxon>Clostridia</taxon>
        <taxon>Lachnospirales</taxon>
        <taxon>Lachnospiraceae</taxon>
        <taxon>Eisenbergiella</taxon>
    </lineage>
</organism>
<dbReference type="OrthoDB" id="8617387at2"/>
<dbReference type="PANTHER" id="PTHR34180">
    <property type="entry name" value="PEPTIDASE C45"/>
    <property type="match status" value="1"/>
</dbReference>
<dbReference type="SUPFAM" id="SSF56235">
    <property type="entry name" value="N-terminal nucleophile aminohydrolases (Ntn hydrolases)"/>
    <property type="match status" value="1"/>
</dbReference>
<dbReference type="InterPro" id="IPR047794">
    <property type="entry name" value="C45_proenzyme-like"/>
</dbReference>
<name>A0A3E3I3Z5_9FIRM</name>
<evidence type="ECO:0000313" key="3">
    <source>
        <dbReference type="EMBL" id="RGE71482.1"/>
    </source>
</evidence>
<dbReference type="EMBL" id="QVLU01000010">
    <property type="protein sequence ID" value="RGE71482.1"/>
    <property type="molecule type" value="Genomic_DNA"/>
</dbReference>
<evidence type="ECO:0000313" key="5">
    <source>
        <dbReference type="Proteomes" id="UP000261166"/>
    </source>
</evidence>
<dbReference type="InterPro" id="IPR029055">
    <property type="entry name" value="Ntn_hydrolases_N"/>
</dbReference>
<dbReference type="Proteomes" id="UP000261166">
    <property type="component" value="Unassembled WGS sequence"/>
</dbReference>
<dbReference type="Gene3D" id="3.60.60.10">
    <property type="entry name" value="Penicillin V Acylase, Chain A"/>
    <property type="match status" value="1"/>
</dbReference>
<dbReference type="Proteomes" id="UP000260812">
    <property type="component" value="Unassembled WGS sequence"/>
</dbReference>
<keyword evidence="4" id="KW-1185">Reference proteome</keyword>
<dbReference type="GO" id="GO:0016740">
    <property type="term" value="F:transferase activity"/>
    <property type="evidence" value="ECO:0007669"/>
    <property type="project" value="UniProtKB-KW"/>
</dbReference>